<evidence type="ECO:0000256" key="3">
    <source>
        <dbReference type="ARBA" id="ARBA00022471"/>
    </source>
</evidence>
<keyword evidence="3" id="KW-0713">Self-incompatibility</keyword>
<dbReference type="InterPro" id="IPR010264">
    <property type="entry name" value="Self-incomp_S1"/>
</dbReference>
<comment type="subcellular location">
    <subcellularLocation>
        <location evidence="1">Secreted</location>
    </subcellularLocation>
</comment>
<feature type="chain" id="PRO_5016344434" description="S-protein homolog" evidence="6">
    <location>
        <begin position="28"/>
        <end position="134"/>
    </location>
</feature>
<evidence type="ECO:0008006" key="9">
    <source>
        <dbReference type="Google" id="ProtNLM"/>
    </source>
</evidence>
<dbReference type="PANTHER" id="PTHR35630">
    <property type="entry name" value="LEGUMINOSIN GROUP486 SECRETED PEPTIDE"/>
    <property type="match status" value="1"/>
</dbReference>
<feature type="signal peptide" evidence="6">
    <location>
        <begin position="1"/>
        <end position="27"/>
    </location>
</feature>
<accession>A0A314KZX6</accession>
<comment type="caution">
    <text evidence="7">The sequence shown here is derived from an EMBL/GenBank/DDBJ whole genome shotgun (WGS) entry which is preliminary data.</text>
</comment>
<sequence>MASITNHFLIFIFVVCFTLSQFSSSFAHKTPIVHFISNLANETESVQINCKAGGFPRVSQALQPGQIFSFEADKMKNTYYCVAIWGLQFTSIKAFQPKRDKDHHNIYWLVKEDGFYRSWNKVHWNLIAGWDRGI</sequence>
<comment type="similarity">
    <text evidence="2">Belongs to the plant self-incompatibility (S1) protein family.</text>
</comment>
<dbReference type="GO" id="GO:0005576">
    <property type="term" value="C:extracellular region"/>
    <property type="evidence" value="ECO:0007669"/>
    <property type="project" value="UniProtKB-SubCell"/>
</dbReference>
<dbReference type="GO" id="GO:0060320">
    <property type="term" value="P:rejection of self pollen"/>
    <property type="evidence" value="ECO:0007669"/>
    <property type="project" value="UniProtKB-KW"/>
</dbReference>
<dbReference type="SMR" id="A0A314KZX6"/>
<evidence type="ECO:0000256" key="6">
    <source>
        <dbReference type="SAM" id="SignalP"/>
    </source>
</evidence>
<keyword evidence="5 6" id="KW-0732">Signal</keyword>
<name>A0A314KZX6_NICAT</name>
<keyword evidence="4" id="KW-0964">Secreted</keyword>
<evidence type="ECO:0000256" key="5">
    <source>
        <dbReference type="ARBA" id="ARBA00022729"/>
    </source>
</evidence>
<dbReference type="Pfam" id="PF05938">
    <property type="entry name" value="Self-incomp_S1"/>
    <property type="match status" value="1"/>
</dbReference>
<proteinExistence type="inferred from homology"/>
<evidence type="ECO:0000256" key="1">
    <source>
        <dbReference type="ARBA" id="ARBA00004613"/>
    </source>
</evidence>
<dbReference type="EMBL" id="MJEQ01000631">
    <property type="protein sequence ID" value="OIT34956.1"/>
    <property type="molecule type" value="Genomic_DNA"/>
</dbReference>
<dbReference type="Gramene" id="OIT34956">
    <property type="protein sequence ID" value="OIT34956"/>
    <property type="gene ID" value="A4A49_15699"/>
</dbReference>
<evidence type="ECO:0000256" key="4">
    <source>
        <dbReference type="ARBA" id="ARBA00022525"/>
    </source>
</evidence>
<reference evidence="7" key="1">
    <citation type="submission" date="2016-11" db="EMBL/GenBank/DDBJ databases">
        <title>The genome of Nicotiana attenuata.</title>
        <authorList>
            <person name="Xu S."/>
            <person name="Brockmoeller T."/>
            <person name="Gaquerel E."/>
            <person name="Navarro A."/>
            <person name="Kuhl H."/>
            <person name="Gase K."/>
            <person name="Ling Z."/>
            <person name="Zhou W."/>
            <person name="Kreitzer C."/>
            <person name="Stanke M."/>
            <person name="Tang H."/>
            <person name="Lyons E."/>
            <person name="Pandey P."/>
            <person name="Pandey S.P."/>
            <person name="Timmermann B."/>
            <person name="Baldwin I.T."/>
        </authorList>
    </citation>
    <scope>NUCLEOTIDE SEQUENCE [LARGE SCALE GENOMIC DNA]</scope>
    <source>
        <strain evidence="7">UT</strain>
    </source>
</reference>
<evidence type="ECO:0000313" key="7">
    <source>
        <dbReference type="EMBL" id="OIT34956.1"/>
    </source>
</evidence>
<evidence type="ECO:0000313" key="8">
    <source>
        <dbReference type="Proteomes" id="UP000187609"/>
    </source>
</evidence>
<keyword evidence="8" id="KW-1185">Reference proteome</keyword>
<organism evidence="7 8">
    <name type="scientific">Nicotiana attenuata</name>
    <name type="common">Coyote tobacco</name>
    <dbReference type="NCBI Taxonomy" id="49451"/>
    <lineage>
        <taxon>Eukaryota</taxon>
        <taxon>Viridiplantae</taxon>
        <taxon>Streptophyta</taxon>
        <taxon>Embryophyta</taxon>
        <taxon>Tracheophyta</taxon>
        <taxon>Spermatophyta</taxon>
        <taxon>Magnoliopsida</taxon>
        <taxon>eudicotyledons</taxon>
        <taxon>Gunneridae</taxon>
        <taxon>Pentapetalae</taxon>
        <taxon>asterids</taxon>
        <taxon>lamiids</taxon>
        <taxon>Solanales</taxon>
        <taxon>Solanaceae</taxon>
        <taxon>Nicotianoideae</taxon>
        <taxon>Nicotianeae</taxon>
        <taxon>Nicotiana</taxon>
    </lineage>
</organism>
<protein>
    <recommendedName>
        <fullName evidence="9">S-protein homolog</fullName>
    </recommendedName>
</protein>
<evidence type="ECO:0000256" key="2">
    <source>
        <dbReference type="ARBA" id="ARBA00005581"/>
    </source>
</evidence>
<dbReference type="Proteomes" id="UP000187609">
    <property type="component" value="Unassembled WGS sequence"/>
</dbReference>
<dbReference type="PANTHER" id="PTHR35630:SF1">
    <property type="entry name" value="LEGUMINOSIN GROUP486 SECRETED PEPTIDE"/>
    <property type="match status" value="1"/>
</dbReference>
<dbReference type="AlphaFoldDB" id="A0A314KZX6"/>
<gene>
    <name evidence="7" type="ORF">A4A49_15699</name>
</gene>